<dbReference type="Proteomes" id="UP000006729">
    <property type="component" value="Chromosome 19"/>
</dbReference>
<dbReference type="AlphaFoldDB" id="A0A3N7GB30"/>
<proteinExistence type="predicted"/>
<evidence type="ECO:0000313" key="1">
    <source>
        <dbReference type="EMBL" id="RQP03356.1"/>
    </source>
</evidence>
<protein>
    <submittedName>
        <fullName evidence="1">Uncharacterized protein</fullName>
    </submittedName>
</protein>
<sequence>MGKRDCRKLLRAKLLMPAMVLQTGTLFPPNKHAFLPLQAYRSATLNVKDQGTALDELHMDPRLRISHGNNPASKNVRLPLASTNCNQIRLANKHPLNACDVDSSSRLHNSHTGLLVRCLRALLPLIIRLS</sequence>
<accession>A0A3N7GB30</accession>
<name>A0A3N7GB30_POPTR</name>
<evidence type="ECO:0000313" key="2">
    <source>
        <dbReference type="Proteomes" id="UP000006729"/>
    </source>
</evidence>
<dbReference type="InParanoid" id="A0A3N7GB30"/>
<dbReference type="Gramene" id="Potri.019G032650.1.v4.1">
    <property type="protein sequence ID" value="Potri.019G032650.1.v4.1"/>
    <property type="gene ID" value="Potri.019G032650.v4.1"/>
</dbReference>
<keyword evidence="2" id="KW-1185">Reference proteome</keyword>
<dbReference type="EMBL" id="CM009308">
    <property type="protein sequence ID" value="RQP03356.1"/>
    <property type="molecule type" value="Genomic_DNA"/>
</dbReference>
<gene>
    <name evidence="1" type="ORF">POPTR_019G032650</name>
</gene>
<reference evidence="1 2" key="1">
    <citation type="journal article" date="2006" name="Science">
        <title>The genome of black cottonwood, Populus trichocarpa (Torr. &amp; Gray).</title>
        <authorList>
            <person name="Tuskan G.A."/>
            <person name="Difazio S."/>
            <person name="Jansson S."/>
            <person name="Bohlmann J."/>
            <person name="Grigoriev I."/>
            <person name="Hellsten U."/>
            <person name="Putnam N."/>
            <person name="Ralph S."/>
            <person name="Rombauts S."/>
            <person name="Salamov A."/>
            <person name="Schein J."/>
            <person name="Sterck L."/>
            <person name="Aerts A."/>
            <person name="Bhalerao R.R."/>
            <person name="Bhalerao R.P."/>
            <person name="Blaudez D."/>
            <person name="Boerjan W."/>
            <person name="Brun A."/>
            <person name="Brunner A."/>
            <person name="Busov V."/>
            <person name="Campbell M."/>
            <person name="Carlson J."/>
            <person name="Chalot M."/>
            <person name="Chapman J."/>
            <person name="Chen G.L."/>
            <person name="Cooper D."/>
            <person name="Coutinho P.M."/>
            <person name="Couturier J."/>
            <person name="Covert S."/>
            <person name="Cronk Q."/>
            <person name="Cunningham R."/>
            <person name="Davis J."/>
            <person name="Degroeve S."/>
            <person name="Dejardin A."/>
            <person name="Depamphilis C."/>
            <person name="Detter J."/>
            <person name="Dirks B."/>
            <person name="Dubchak I."/>
            <person name="Duplessis S."/>
            <person name="Ehlting J."/>
            <person name="Ellis B."/>
            <person name="Gendler K."/>
            <person name="Goodstein D."/>
            <person name="Gribskov M."/>
            <person name="Grimwood J."/>
            <person name="Groover A."/>
            <person name="Gunter L."/>
            <person name="Hamberger B."/>
            <person name="Heinze B."/>
            <person name="Helariutta Y."/>
            <person name="Henrissat B."/>
            <person name="Holligan D."/>
            <person name="Holt R."/>
            <person name="Huang W."/>
            <person name="Islam-Faridi N."/>
            <person name="Jones S."/>
            <person name="Jones-Rhoades M."/>
            <person name="Jorgensen R."/>
            <person name="Joshi C."/>
            <person name="Kangasjarvi J."/>
            <person name="Karlsson J."/>
            <person name="Kelleher C."/>
            <person name="Kirkpatrick R."/>
            <person name="Kirst M."/>
            <person name="Kohler A."/>
            <person name="Kalluri U."/>
            <person name="Larimer F."/>
            <person name="Leebens-Mack J."/>
            <person name="Leple J.C."/>
            <person name="Locascio P."/>
            <person name="Lou Y."/>
            <person name="Lucas S."/>
            <person name="Martin F."/>
            <person name="Montanini B."/>
            <person name="Napoli C."/>
            <person name="Nelson D.R."/>
            <person name="Nelson C."/>
            <person name="Nieminen K."/>
            <person name="Nilsson O."/>
            <person name="Pereda V."/>
            <person name="Peter G."/>
            <person name="Philippe R."/>
            <person name="Pilate G."/>
            <person name="Poliakov A."/>
            <person name="Razumovskaya J."/>
            <person name="Richardson P."/>
            <person name="Rinaldi C."/>
            <person name="Ritland K."/>
            <person name="Rouze P."/>
            <person name="Ryaboy D."/>
            <person name="Schmutz J."/>
            <person name="Schrader J."/>
            <person name="Segerman B."/>
            <person name="Shin H."/>
            <person name="Siddiqui A."/>
            <person name="Sterky F."/>
            <person name="Terry A."/>
            <person name="Tsai C.J."/>
            <person name="Uberbacher E."/>
            <person name="Unneberg P."/>
            <person name="Vahala J."/>
            <person name="Wall K."/>
            <person name="Wessler S."/>
            <person name="Yang G."/>
            <person name="Yin T."/>
            <person name="Douglas C."/>
            <person name="Marra M."/>
            <person name="Sandberg G."/>
            <person name="Van de Peer Y."/>
            <person name="Rokhsar D."/>
        </authorList>
    </citation>
    <scope>NUCLEOTIDE SEQUENCE [LARGE SCALE GENOMIC DNA]</scope>
    <source>
        <strain evidence="2">cv. Nisqually</strain>
    </source>
</reference>
<organism evidence="1 2">
    <name type="scientific">Populus trichocarpa</name>
    <name type="common">Western balsam poplar</name>
    <name type="synonym">Populus balsamifera subsp. trichocarpa</name>
    <dbReference type="NCBI Taxonomy" id="3694"/>
    <lineage>
        <taxon>Eukaryota</taxon>
        <taxon>Viridiplantae</taxon>
        <taxon>Streptophyta</taxon>
        <taxon>Embryophyta</taxon>
        <taxon>Tracheophyta</taxon>
        <taxon>Spermatophyta</taxon>
        <taxon>Magnoliopsida</taxon>
        <taxon>eudicotyledons</taxon>
        <taxon>Gunneridae</taxon>
        <taxon>Pentapetalae</taxon>
        <taxon>rosids</taxon>
        <taxon>fabids</taxon>
        <taxon>Malpighiales</taxon>
        <taxon>Salicaceae</taxon>
        <taxon>Saliceae</taxon>
        <taxon>Populus</taxon>
    </lineage>
</organism>